<dbReference type="Pfam" id="PF08450">
    <property type="entry name" value="SGL"/>
    <property type="match status" value="1"/>
</dbReference>
<accession>A0A031J380</accession>
<dbReference type="PATRIC" id="fig|158500.4.peg.5718"/>
<feature type="binding site" evidence="3">
    <location>
        <position position="17"/>
    </location>
    <ligand>
        <name>a divalent metal cation</name>
        <dbReference type="ChEBI" id="CHEBI:60240"/>
    </ligand>
</feature>
<gene>
    <name evidence="5" type="ORF">BES08_21395</name>
    <name evidence="6" type="ORF">BV97_05641</name>
</gene>
<evidence type="ECO:0000256" key="3">
    <source>
        <dbReference type="PIRSR" id="PIRSR605511-2"/>
    </source>
</evidence>
<dbReference type="PRINTS" id="PR01790">
    <property type="entry name" value="SMP30FAMILY"/>
</dbReference>
<name>A0A031J380_9SPHN</name>
<protein>
    <submittedName>
        <fullName evidence="5 6">Gluconolaconase</fullName>
    </submittedName>
</protein>
<evidence type="ECO:0000256" key="2">
    <source>
        <dbReference type="PIRSR" id="PIRSR605511-1"/>
    </source>
</evidence>
<dbReference type="PANTHER" id="PTHR10907:SF47">
    <property type="entry name" value="REGUCALCIN"/>
    <property type="match status" value="1"/>
</dbReference>
<dbReference type="GO" id="GO:0019853">
    <property type="term" value="P:L-ascorbic acid biosynthetic process"/>
    <property type="evidence" value="ECO:0007669"/>
    <property type="project" value="TreeGrafter"/>
</dbReference>
<comment type="similarity">
    <text evidence="1">Belongs to the SMP-30/CGR1 family.</text>
</comment>
<organism evidence="6 7">
    <name type="scientific">Novosphingobium resinovorum</name>
    <dbReference type="NCBI Taxonomy" id="158500"/>
    <lineage>
        <taxon>Bacteria</taxon>
        <taxon>Pseudomonadati</taxon>
        <taxon>Pseudomonadota</taxon>
        <taxon>Alphaproteobacteria</taxon>
        <taxon>Sphingomonadales</taxon>
        <taxon>Sphingomonadaceae</taxon>
        <taxon>Novosphingobium</taxon>
    </lineage>
</organism>
<reference evidence="5" key="2">
    <citation type="submission" date="2016-08" db="EMBL/GenBank/DDBJ databases">
        <authorList>
            <person name="Seilhamer J.J."/>
        </authorList>
    </citation>
    <scope>NUCLEOTIDE SEQUENCE [LARGE SCALE GENOMIC DNA]</scope>
    <source>
        <strain evidence="5">SA1</strain>
        <plasmid evidence="5">pSA1</plasmid>
    </source>
</reference>
<feature type="binding site" evidence="3">
    <location>
        <position position="104"/>
    </location>
    <ligand>
        <name>substrate</name>
    </ligand>
</feature>
<keyword evidence="5" id="KW-0614">Plasmid</keyword>
<sequence>MTEIRVIPRDRVDVLGEGLFWSVRDGALLWTDILGQRINRLVPAEERAEERVESWETGDATGWIIGREKGGFVAGIGTTVAAVTLDPFSVETLAQIAGEPAGNRVNDAAADEQGRVWLGTMPYSCDKPVGAFHRLENGMVTRAAPEACTIPNGPAIDPQGRFMLHTDSALGVIFRYALEQGELGAREPFITFPGDESWGSPDGMTFDAEGHLWVACWGDGAVRRFAPDGTLVRRIALPASQITNVTFGGDRLDRLYVTSAADGVDEAHGGALFELDPGCAGLAACLYRG</sequence>
<keyword evidence="3" id="KW-0479">Metal-binding</keyword>
<dbReference type="RefSeq" id="WP_008831622.1">
    <property type="nucleotide sequence ID" value="NZ_CP017076.1"/>
</dbReference>
<reference evidence="6 7" key="1">
    <citation type="submission" date="2014-03" db="EMBL/GenBank/DDBJ databases">
        <title>Whole genome sequence of Novosphingobium resinovorum KF1.</title>
        <authorList>
            <person name="Gan H.M."/>
            <person name="Gan H.Y."/>
            <person name="Chew T.H."/>
            <person name="Savka M.A."/>
        </authorList>
    </citation>
    <scope>NUCLEOTIDE SEQUENCE [LARGE SCALE GENOMIC DNA]</scope>
    <source>
        <strain evidence="6 7">KF1</strain>
    </source>
</reference>
<dbReference type="Proteomes" id="UP000024329">
    <property type="component" value="Unassembled WGS sequence"/>
</dbReference>
<reference evidence="8" key="3">
    <citation type="journal article" date="2017" name="J. Biotechnol.">
        <title>Complete genome sequence of Novosphingobium resinovorum SA1, a versatile xenobiotic-degrading bacterium capable of utilizing sulfanilic acid.</title>
        <authorList>
            <person name="Hegedus B."/>
            <person name="Kos P.B."/>
            <person name="Balint B."/>
            <person name="Maroti G."/>
            <person name="Gan H.M."/>
            <person name="Perei K."/>
            <person name="Rakhely G."/>
        </authorList>
    </citation>
    <scope>NUCLEOTIDE SEQUENCE [LARGE SCALE GENOMIC DNA]</scope>
    <source>
        <strain evidence="8">SA1</strain>
    </source>
</reference>
<dbReference type="SUPFAM" id="SSF63829">
    <property type="entry name" value="Calcium-dependent phosphotriesterase"/>
    <property type="match status" value="1"/>
</dbReference>
<proteinExistence type="inferred from homology"/>
<feature type="domain" description="SMP-30/Gluconolactonase/LRE-like region" evidence="4">
    <location>
        <begin position="15"/>
        <end position="260"/>
    </location>
</feature>
<dbReference type="InterPro" id="IPR013658">
    <property type="entry name" value="SGL"/>
</dbReference>
<evidence type="ECO:0000313" key="5">
    <source>
        <dbReference type="EMBL" id="AOR79396.1"/>
    </source>
</evidence>
<geneLocation type="plasmid" evidence="5 8">
    <name>pSA1</name>
</geneLocation>
<evidence type="ECO:0000313" key="8">
    <source>
        <dbReference type="Proteomes" id="UP000094626"/>
    </source>
</evidence>
<dbReference type="InterPro" id="IPR005511">
    <property type="entry name" value="SMP-30"/>
</dbReference>
<evidence type="ECO:0000259" key="4">
    <source>
        <dbReference type="Pfam" id="PF08450"/>
    </source>
</evidence>
<dbReference type="Proteomes" id="UP000094626">
    <property type="component" value="Plasmid pSA1"/>
</dbReference>
<dbReference type="PANTHER" id="PTHR10907">
    <property type="entry name" value="REGUCALCIN"/>
    <property type="match status" value="1"/>
</dbReference>
<feature type="active site" description="Proton donor/acceptor" evidence="2">
    <location>
        <position position="202"/>
    </location>
</feature>
<dbReference type="EMBL" id="CP017076">
    <property type="protein sequence ID" value="AOR79396.1"/>
    <property type="molecule type" value="Genomic_DNA"/>
</dbReference>
<evidence type="ECO:0000313" key="7">
    <source>
        <dbReference type="Proteomes" id="UP000024329"/>
    </source>
</evidence>
<dbReference type="GO" id="GO:0004341">
    <property type="term" value="F:gluconolactonase activity"/>
    <property type="evidence" value="ECO:0007669"/>
    <property type="project" value="TreeGrafter"/>
</dbReference>
<dbReference type="eggNOG" id="COG3386">
    <property type="taxonomic scope" value="Bacteria"/>
</dbReference>
<dbReference type="GO" id="GO:0005509">
    <property type="term" value="F:calcium ion binding"/>
    <property type="evidence" value="ECO:0007669"/>
    <property type="project" value="TreeGrafter"/>
</dbReference>
<dbReference type="EMBL" id="JFYZ01000083">
    <property type="protein sequence ID" value="EZP68294.1"/>
    <property type="molecule type" value="Genomic_DNA"/>
</dbReference>
<feature type="binding site" evidence="3">
    <location>
        <position position="106"/>
    </location>
    <ligand>
        <name>substrate</name>
    </ligand>
</feature>
<keyword evidence="8" id="KW-1185">Reference proteome</keyword>
<dbReference type="InterPro" id="IPR011042">
    <property type="entry name" value="6-blade_b-propeller_TolB-like"/>
</dbReference>
<evidence type="ECO:0000256" key="1">
    <source>
        <dbReference type="ARBA" id="ARBA00008853"/>
    </source>
</evidence>
<comment type="cofactor">
    <cofactor evidence="3">
        <name>Zn(2+)</name>
        <dbReference type="ChEBI" id="CHEBI:29105"/>
    </cofactor>
    <text evidence="3">Binds 1 divalent metal cation per subunit.</text>
</comment>
<dbReference type="KEGG" id="nre:BES08_21395"/>
<feature type="binding site" evidence="3">
    <location>
        <position position="152"/>
    </location>
    <ligand>
        <name>a divalent metal cation</name>
        <dbReference type="ChEBI" id="CHEBI:60240"/>
    </ligand>
</feature>
<keyword evidence="3" id="KW-0862">Zinc</keyword>
<dbReference type="OrthoDB" id="2633250at2"/>
<dbReference type="Gene3D" id="2.120.10.30">
    <property type="entry name" value="TolB, C-terminal domain"/>
    <property type="match status" value="1"/>
</dbReference>
<dbReference type="AlphaFoldDB" id="A0A031J380"/>
<feature type="binding site" evidence="3">
    <location>
        <position position="202"/>
    </location>
    <ligand>
        <name>a divalent metal cation</name>
        <dbReference type="ChEBI" id="CHEBI:60240"/>
    </ligand>
</feature>
<evidence type="ECO:0000313" key="6">
    <source>
        <dbReference type="EMBL" id="EZP68294.1"/>
    </source>
</evidence>